<evidence type="ECO:0000259" key="5">
    <source>
        <dbReference type="PROSITE" id="PS50943"/>
    </source>
</evidence>
<organism evidence="6 7">
    <name type="scientific">Neobacillus pocheonensis</name>
    <dbReference type="NCBI Taxonomy" id="363869"/>
    <lineage>
        <taxon>Bacteria</taxon>
        <taxon>Bacillati</taxon>
        <taxon>Bacillota</taxon>
        <taxon>Bacilli</taxon>
        <taxon>Bacillales</taxon>
        <taxon>Bacillaceae</taxon>
        <taxon>Neobacillus</taxon>
    </lineage>
</organism>
<dbReference type="InterPro" id="IPR010652">
    <property type="entry name" value="DUF1232"/>
</dbReference>
<protein>
    <submittedName>
        <fullName evidence="6">DUF1232 domain-containing protein</fullName>
    </submittedName>
</protein>
<reference evidence="6 7" key="1">
    <citation type="submission" date="2022-06" db="EMBL/GenBank/DDBJ databases">
        <authorList>
            <person name="Jeon C.O."/>
        </authorList>
    </citation>
    <scope>NUCLEOTIDE SEQUENCE [LARGE SCALE GENOMIC DNA]</scope>
    <source>
        <strain evidence="6 7">KCTC 13943</strain>
    </source>
</reference>
<keyword evidence="2" id="KW-0812">Transmembrane</keyword>
<keyword evidence="4" id="KW-0472">Membrane</keyword>
<name>A0ABT0WG69_9BACI</name>
<dbReference type="CDD" id="cd00093">
    <property type="entry name" value="HTH_XRE"/>
    <property type="match status" value="1"/>
</dbReference>
<keyword evidence="3" id="KW-1133">Transmembrane helix</keyword>
<comment type="caution">
    <text evidence="6">The sequence shown here is derived from an EMBL/GenBank/DDBJ whole genome shotgun (WGS) entry which is preliminary data.</text>
</comment>
<dbReference type="SUPFAM" id="SSF47413">
    <property type="entry name" value="lambda repressor-like DNA-binding domains"/>
    <property type="match status" value="1"/>
</dbReference>
<dbReference type="Proteomes" id="UP001523262">
    <property type="component" value="Unassembled WGS sequence"/>
</dbReference>
<comment type="subcellular location">
    <subcellularLocation>
        <location evidence="1">Endomembrane system</location>
        <topology evidence="1">Multi-pass membrane protein</topology>
    </subcellularLocation>
</comment>
<dbReference type="Pfam" id="PF01381">
    <property type="entry name" value="HTH_3"/>
    <property type="match status" value="1"/>
</dbReference>
<evidence type="ECO:0000313" key="7">
    <source>
        <dbReference type="Proteomes" id="UP001523262"/>
    </source>
</evidence>
<dbReference type="Pfam" id="PF06803">
    <property type="entry name" value="DUF1232"/>
    <property type="match status" value="1"/>
</dbReference>
<evidence type="ECO:0000256" key="3">
    <source>
        <dbReference type="ARBA" id="ARBA00022989"/>
    </source>
</evidence>
<evidence type="ECO:0000256" key="1">
    <source>
        <dbReference type="ARBA" id="ARBA00004127"/>
    </source>
</evidence>
<evidence type="ECO:0000313" key="6">
    <source>
        <dbReference type="EMBL" id="MCM2534519.1"/>
    </source>
</evidence>
<accession>A0ABT0WG69</accession>
<dbReference type="InterPro" id="IPR010982">
    <property type="entry name" value="Lambda_DNA-bd_dom_sf"/>
</dbReference>
<keyword evidence="7" id="KW-1185">Reference proteome</keyword>
<dbReference type="InterPro" id="IPR001387">
    <property type="entry name" value="Cro/C1-type_HTH"/>
</dbReference>
<dbReference type="SMART" id="SM00530">
    <property type="entry name" value="HTH_XRE"/>
    <property type="match status" value="1"/>
</dbReference>
<sequence>MSDVKKNSIGVLLKELLKQRSLSMRKLSKLTEIDIGTISRIINGKRKATPEHLQKFANCLKAPIADLFVAAGYPIEQKQENLHSDDFHSSIDSILNILESSKIYNQKFTIECVEQQLAKYTQFAQTEVGKETILKGFEEKLQKVGGIGPFIDHLKDMFVKFSTMNGTPRELALMGGALIYFILPIDIIPDYIFPIGYLDDAIVVKLVLDLLSKEVRGSIEKK</sequence>
<dbReference type="Gene3D" id="1.10.260.40">
    <property type="entry name" value="lambda repressor-like DNA-binding domains"/>
    <property type="match status" value="1"/>
</dbReference>
<evidence type="ECO:0000256" key="4">
    <source>
        <dbReference type="ARBA" id="ARBA00023136"/>
    </source>
</evidence>
<proteinExistence type="predicted"/>
<dbReference type="PROSITE" id="PS50943">
    <property type="entry name" value="HTH_CROC1"/>
    <property type="match status" value="1"/>
</dbReference>
<dbReference type="EMBL" id="JAMQCR010000002">
    <property type="protein sequence ID" value="MCM2534519.1"/>
    <property type="molecule type" value="Genomic_DNA"/>
</dbReference>
<feature type="domain" description="HTH cro/C1-type" evidence="5">
    <location>
        <begin position="13"/>
        <end position="67"/>
    </location>
</feature>
<evidence type="ECO:0000256" key="2">
    <source>
        <dbReference type="ARBA" id="ARBA00022692"/>
    </source>
</evidence>
<gene>
    <name evidence="6" type="ORF">NDK43_21960</name>
</gene>